<keyword evidence="4" id="KW-0411">Iron-sulfur</keyword>
<name>A0A511QNL6_9VIBR</name>
<dbReference type="SMART" id="SM00422">
    <property type="entry name" value="HTH_MERR"/>
    <property type="match status" value="1"/>
</dbReference>
<dbReference type="GO" id="GO:0006979">
    <property type="term" value="P:response to oxidative stress"/>
    <property type="evidence" value="ECO:0007669"/>
    <property type="project" value="InterPro"/>
</dbReference>
<dbReference type="AlphaFoldDB" id="A0A511QNL6"/>
<dbReference type="InterPro" id="IPR009061">
    <property type="entry name" value="DNA-bd_dom_put_sf"/>
</dbReference>
<dbReference type="Proteomes" id="UP000321113">
    <property type="component" value="Unassembled WGS sequence"/>
</dbReference>
<dbReference type="PANTHER" id="PTHR30204:SF0">
    <property type="entry name" value="REDOX-SENSITIVE TRANSCRIPTIONAL ACTIVATOR SOXR"/>
    <property type="match status" value="1"/>
</dbReference>
<evidence type="ECO:0000313" key="7">
    <source>
        <dbReference type="EMBL" id="GEM78934.1"/>
    </source>
</evidence>
<evidence type="ECO:0000256" key="3">
    <source>
        <dbReference type="ARBA" id="ARBA00023004"/>
    </source>
</evidence>
<dbReference type="InterPro" id="IPR047057">
    <property type="entry name" value="MerR_fam"/>
</dbReference>
<dbReference type="GO" id="GO:0003700">
    <property type="term" value="F:DNA-binding transcription factor activity"/>
    <property type="evidence" value="ECO:0007669"/>
    <property type="project" value="InterPro"/>
</dbReference>
<reference evidence="7 8" key="1">
    <citation type="submission" date="2019-07" db="EMBL/GenBank/DDBJ databases">
        <title>Whole genome shotgun sequence of Vibrio superstes NBRC 103154.</title>
        <authorList>
            <person name="Hosoyama A."/>
            <person name="Uohara A."/>
            <person name="Ohji S."/>
            <person name="Ichikawa N."/>
        </authorList>
    </citation>
    <scope>NUCLEOTIDE SEQUENCE [LARGE SCALE GENOMIC DNA]</scope>
    <source>
        <strain evidence="7 8">NBRC 103154</strain>
    </source>
</reference>
<sequence length="163" mass="18070">MGVLLTLNTRFFTVGEAAKRCGVATSALRFYESKGLIESIRTEGNQRRYPASTIRVISVIKAAQQIGVSLDEIKLALKTLPNHKQPTKKDWARMSKRWAASLDQKILEMQRLRDNLDGCIGCGCLSLKSCKLFNPEDTASAQGTGARYLIDGSPKTEIRVNRP</sequence>
<gene>
    <name evidence="7" type="primary">soxR</name>
    <name evidence="7" type="ORF">VSU01S_11790</name>
</gene>
<dbReference type="SUPFAM" id="SSF46955">
    <property type="entry name" value="Putative DNA-binding domain"/>
    <property type="match status" value="1"/>
</dbReference>
<dbReference type="GO" id="GO:0003677">
    <property type="term" value="F:DNA binding"/>
    <property type="evidence" value="ECO:0007669"/>
    <property type="project" value="UniProtKB-KW"/>
</dbReference>
<accession>A0A511QNL6</accession>
<dbReference type="PRINTS" id="PR00040">
    <property type="entry name" value="HTHMERR"/>
</dbReference>
<dbReference type="CDD" id="cd01110">
    <property type="entry name" value="HTH_SoxR"/>
    <property type="match status" value="1"/>
</dbReference>
<keyword evidence="8" id="KW-1185">Reference proteome</keyword>
<dbReference type="PANTHER" id="PTHR30204">
    <property type="entry name" value="REDOX-CYCLING DRUG-SENSING TRANSCRIPTIONAL ACTIVATOR SOXR"/>
    <property type="match status" value="1"/>
</dbReference>
<evidence type="ECO:0000256" key="1">
    <source>
        <dbReference type="ARBA" id="ARBA00014474"/>
    </source>
</evidence>
<keyword evidence="5" id="KW-0238">DNA-binding</keyword>
<evidence type="ECO:0000256" key="5">
    <source>
        <dbReference type="ARBA" id="ARBA00023125"/>
    </source>
</evidence>
<comment type="caution">
    <text evidence="7">The sequence shown here is derived from an EMBL/GenBank/DDBJ whole genome shotgun (WGS) entry which is preliminary data.</text>
</comment>
<dbReference type="PROSITE" id="PS00552">
    <property type="entry name" value="HTH_MERR_1"/>
    <property type="match status" value="1"/>
</dbReference>
<feature type="domain" description="HTH merR-type" evidence="6">
    <location>
        <begin position="11"/>
        <end position="79"/>
    </location>
</feature>
<dbReference type="GO" id="GO:0051537">
    <property type="term" value="F:2 iron, 2 sulfur cluster binding"/>
    <property type="evidence" value="ECO:0007669"/>
    <property type="project" value="UniProtKB-KW"/>
</dbReference>
<keyword evidence="2" id="KW-0479">Metal-binding</keyword>
<dbReference type="Pfam" id="PF13411">
    <property type="entry name" value="MerR_1"/>
    <property type="match status" value="1"/>
</dbReference>
<dbReference type="Gene3D" id="1.10.1660.10">
    <property type="match status" value="1"/>
</dbReference>
<dbReference type="NCBIfam" id="TIGR01950">
    <property type="entry name" value="SoxR"/>
    <property type="match status" value="1"/>
</dbReference>
<protein>
    <recommendedName>
        <fullName evidence="1">Redox-sensitive transcriptional activator SoxR</fullName>
    </recommendedName>
</protein>
<organism evidence="7 8">
    <name type="scientific">Vibrio superstes NBRC 103154</name>
    <dbReference type="NCBI Taxonomy" id="1219062"/>
    <lineage>
        <taxon>Bacteria</taxon>
        <taxon>Pseudomonadati</taxon>
        <taxon>Pseudomonadota</taxon>
        <taxon>Gammaproteobacteria</taxon>
        <taxon>Vibrionales</taxon>
        <taxon>Vibrionaceae</taxon>
        <taxon>Vibrio</taxon>
    </lineage>
</organism>
<evidence type="ECO:0000313" key="8">
    <source>
        <dbReference type="Proteomes" id="UP000321113"/>
    </source>
</evidence>
<dbReference type="RefSeq" id="WP_208639141.1">
    <property type="nucleotide sequence ID" value="NZ_BJXK01000004.1"/>
</dbReference>
<dbReference type="InterPro" id="IPR000551">
    <property type="entry name" value="MerR-type_HTH_dom"/>
</dbReference>
<proteinExistence type="predicted"/>
<dbReference type="InterPro" id="IPR010211">
    <property type="entry name" value="Redox-sen_tscrpt-act_SoxR"/>
</dbReference>
<dbReference type="EMBL" id="BJXK01000004">
    <property type="protein sequence ID" value="GEM78934.1"/>
    <property type="molecule type" value="Genomic_DNA"/>
</dbReference>
<dbReference type="PROSITE" id="PS50937">
    <property type="entry name" value="HTH_MERR_2"/>
    <property type="match status" value="1"/>
</dbReference>
<evidence type="ECO:0000256" key="4">
    <source>
        <dbReference type="ARBA" id="ARBA00023014"/>
    </source>
</evidence>
<evidence type="ECO:0000256" key="2">
    <source>
        <dbReference type="ARBA" id="ARBA00022714"/>
    </source>
</evidence>
<keyword evidence="2" id="KW-0001">2Fe-2S</keyword>
<keyword evidence="3" id="KW-0408">Iron</keyword>
<evidence type="ECO:0000259" key="6">
    <source>
        <dbReference type="PROSITE" id="PS50937"/>
    </source>
</evidence>